<evidence type="ECO:0000313" key="8">
    <source>
        <dbReference type="EMBL" id="CAL4222769.1"/>
    </source>
</evidence>
<dbReference type="InterPro" id="IPR036259">
    <property type="entry name" value="MFS_trans_sf"/>
</dbReference>
<dbReference type="Gene3D" id="1.20.1250.20">
    <property type="entry name" value="MFS general substrate transporter like domains"/>
    <property type="match status" value="1"/>
</dbReference>
<dbReference type="InterPro" id="IPR045263">
    <property type="entry name" value="GLUT"/>
</dbReference>
<dbReference type="EMBL" id="CAXKWB010098818">
    <property type="protein sequence ID" value="CAL4222769.1"/>
    <property type="molecule type" value="Genomic_DNA"/>
</dbReference>
<dbReference type="InterPro" id="IPR005828">
    <property type="entry name" value="MFS_sugar_transport-like"/>
</dbReference>
<organism evidence="8 9">
    <name type="scientific">Meganyctiphanes norvegica</name>
    <name type="common">Northern krill</name>
    <name type="synonym">Thysanopoda norvegica</name>
    <dbReference type="NCBI Taxonomy" id="48144"/>
    <lineage>
        <taxon>Eukaryota</taxon>
        <taxon>Metazoa</taxon>
        <taxon>Ecdysozoa</taxon>
        <taxon>Arthropoda</taxon>
        <taxon>Crustacea</taxon>
        <taxon>Multicrustacea</taxon>
        <taxon>Malacostraca</taxon>
        <taxon>Eumalacostraca</taxon>
        <taxon>Eucarida</taxon>
        <taxon>Euphausiacea</taxon>
        <taxon>Euphausiidae</taxon>
        <taxon>Meganyctiphanes</taxon>
    </lineage>
</organism>
<feature type="transmembrane region" description="Helical" evidence="6">
    <location>
        <begin position="103"/>
        <end position="124"/>
    </location>
</feature>
<dbReference type="SUPFAM" id="SSF103473">
    <property type="entry name" value="MFS general substrate transporter"/>
    <property type="match status" value="1"/>
</dbReference>
<reference evidence="8 9" key="1">
    <citation type="submission" date="2024-05" db="EMBL/GenBank/DDBJ databases">
        <authorList>
            <person name="Wallberg A."/>
        </authorList>
    </citation>
    <scope>NUCLEOTIDE SEQUENCE [LARGE SCALE GENOMIC DNA]</scope>
</reference>
<dbReference type="Pfam" id="PF00083">
    <property type="entry name" value="Sugar_tr"/>
    <property type="match status" value="1"/>
</dbReference>
<dbReference type="GO" id="GO:0015149">
    <property type="term" value="F:hexose transmembrane transporter activity"/>
    <property type="evidence" value="ECO:0007669"/>
    <property type="project" value="TreeGrafter"/>
</dbReference>
<protein>
    <recommendedName>
        <fullName evidence="7">Major facilitator superfamily (MFS) profile domain-containing protein</fullName>
    </recommendedName>
</protein>
<evidence type="ECO:0000256" key="4">
    <source>
        <dbReference type="ARBA" id="ARBA00023136"/>
    </source>
</evidence>
<evidence type="ECO:0000313" key="9">
    <source>
        <dbReference type="Proteomes" id="UP001497623"/>
    </source>
</evidence>
<gene>
    <name evidence="8" type="ORF">MNOR_LOCUS39217</name>
</gene>
<keyword evidence="9" id="KW-1185">Reference proteome</keyword>
<proteinExistence type="predicted"/>
<feature type="transmembrane region" description="Helical" evidence="6">
    <location>
        <begin position="7"/>
        <end position="30"/>
    </location>
</feature>
<keyword evidence="4 6" id="KW-0472">Membrane</keyword>
<evidence type="ECO:0000259" key="7">
    <source>
        <dbReference type="PROSITE" id="PS50850"/>
    </source>
</evidence>
<sequence>RYCSRRHLLLWSIALSIVCQLTLMLALYLIPTIQEAGFVAIFALLAYVLAYGAGLGPVPYMIATELFPLGPRPVGLAMGGAANWGSNLLVGLAFPSLQQAAGEYSFCVFIIICSLAGAFFYRYLPETSSKEVSSPSVSDNVSSSLSTISSKEPTSV</sequence>
<evidence type="ECO:0000256" key="6">
    <source>
        <dbReference type="SAM" id="Phobius"/>
    </source>
</evidence>
<evidence type="ECO:0000256" key="1">
    <source>
        <dbReference type="ARBA" id="ARBA00004141"/>
    </source>
</evidence>
<dbReference type="PROSITE" id="PS50850">
    <property type="entry name" value="MFS"/>
    <property type="match status" value="1"/>
</dbReference>
<accession>A0AAV2SP89</accession>
<dbReference type="PANTHER" id="PTHR23503:SF127">
    <property type="entry name" value="FI08437P-RELATED"/>
    <property type="match status" value="1"/>
</dbReference>
<dbReference type="PRINTS" id="PR00171">
    <property type="entry name" value="SUGRTRNSPORT"/>
</dbReference>
<feature type="transmembrane region" description="Helical" evidence="6">
    <location>
        <begin position="36"/>
        <end position="62"/>
    </location>
</feature>
<keyword evidence="2 6" id="KW-0812">Transmembrane</keyword>
<feature type="non-terminal residue" evidence="8">
    <location>
        <position position="1"/>
    </location>
</feature>
<dbReference type="AlphaFoldDB" id="A0AAV2SP89"/>
<comment type="caution">
    <text evidence="8">The sequence shown here is derived from an EMBL/GenBank/DDBJ whole genome shotgun (WGS) entry which is preliminary data.</text>
</comment>
<dbReference type="InterPro" id="IPR020846">
    <property type="entry name" value="MFS_dom"/>
</dbReference>
<evidence type="ECO:0000256" key="3">
    <source>
        <dbReference type="ARBA" id="ARBA00022989"/>
    </source>
</evidence>
<keyword evidence="3 6" id="KW-1133">Transmembrane helix</keyword>
<name>A0AAV2SP89_MEGNR</name>
<evidence type="ECO:0000256" key="5">
    <source>
        <dbReference type="SAM" id="MobiDB-lite"/>
    </source>
</evidence>
<dbReference type="InterPro" id="IPR003663">
    <property type="entry name" value="Sugar/inositol_transpt"/>
</dbReference>
<feature type="domain" description="Major facilitator superfamily (MFS) profile" evidence="7">
    <location>
        <begin position="1"/>
        <end position="128"/>
    </location>
</feature>
<dbReference type="PANTHER" id="PTHR23503">
    <property type="entry name" value="SOLUTE CARRIER FAMILY 2"/>
    <property type="match status" value="1"/>
</dbReference>
<dbReference type="GO" id="GO:0016020">
    <property type="term" value="C:membrane"/>
    <property type="evidence" value="ECO:0007669"/>
    <property type="project" value="UniProtKB-SubCell"/>
</dbReference>
<feature type="region of interest" description="Disordered" evidence="5">
    <location>
        <begin position="130"/>
        <end position="156"/>
    </location>
</feature>
<feature type="transmembrane region" description="Helical" evidence="6">
    <location>
        <begin position="74"/>
        <end position="97"/>
    </location>
</feature>
<dbReference type="Proteomes" id="UP001497623">
    <property type="component" value="Unassembled WGS sequence"/>
</dbReference>
<comment type="subcellular location">
    <subcellularLocation>
        <location evidence="1">Membrane</location>
        <topology evidence="1">Multi-pass membrane protein</topology>
    </subcellularLocation>
</comment>
<feature type="compositionally biased region" description="Low complexity" evidence="5">
    <location>
        <begin position="130"/>
        <end position="150"/>
    </location>
</feature>
<evidence type="ECO:0000256" key="2">
    <source>
        <dbReference type="ARBA" id="ARBA00022692"/>
    </source>
</evidence>